<dbReference type="EMBL" id="JBHTIR010004403">
    <property type="protein sequence ID" value="MFD0857336.1"/>
    <property type="molecule type" value="Genomic_DNA"/>
</dbReference>
<proteinExistence type="predicted"/>
<sequence length="46" mass="4731">MLSLRALVLLSITAGAVALIILFPIAAIPAGFGVGFLTLLHKITGR</sequence>
<evidence type="ECO:0000256" key="1">
    <source>
        <dbReference type="SAM" id="Phobius"/>
    </source>
</evidence>
<keyword evidence="3" id="KW-1185">Reference proteome</keyword>
<keyword evidence="1" id="KW-0812">Transmembrane</keyword>
<dbReference type="Proteomes" id="UP001597083">
    <property type="component" value="Unassembled WGS sequence"/>
</dbReference>
<keyword evidence="1" id="KW-1133">Transmembrane helix</keyword>
<evidence type="ECO:0000313" key="3">
    <source>
        <dbReference type="Proteomes" id="UP001597083"/>
    </source>
</evidence>
<name>A0ABW3CSA6_9ACTN</name>
<reference evidence="3" key="1">
    <citation type="journal article" date="2019" name="Int. J. Syst. Evol. Microbiol.">
        <title>The Global Catalogue of Microorganisms (GCM) 10K type strain sequencing project: providing services to taxonomists for standard genome sequencing and annotation.</title>
        <authorList>
            <consortium name="The Broad Institute Genomics Platform"/>
            <consortium name="The Broad Institute Genome Sequencing Center for Infectious Disease"/>
            <person name="Wu L."/>
            <person name="Ma J."/>
        </authorList>
    </citation>
    <scope>NUCLEOTIDE SEQUENCE [LARGE SCALE GENOMIC DNA]</scope>
    <source>
        <strain evidence="3">JCM 31696</strain>
    </source>
</reference>
<organism evidence="2 3">
    <name type="scientific">Actinomadura adrarensis</name>
    <dbReference type="NCBI Taxonomy" id="1819600"/>
    <lineage>
        <taxon>Bacteria</taxon>
        <taxon>Bacillati</taxon>
        <taxon>Actinomycetota</taxon>
        <taxon>Actinomycetes</taxon>
        <taxon>Streptosporangiales</taxon>
        <taxon>Thermomonosporaceae</taxon>
        <taxon>Actinomadura</taxon>
    </lineage>
</organism>
<protein>
    <submittedName>
        <fullName evidence="2">Uncharacterized protein</fullName>
    </submittedName>
</protein>
<feature type="transmembrane region" description="Helical" evidence="1">
    <location>
        <begin position="6"/>
        <end position="39"/>
    </location>
</feature>
<comment type="caution">
    <text evidence="2">The sequence shown here is derived from an EMBL/GenBank/DDBJ whole genome shotgun (WGS) entry which is preliminary data.</text>
</comment>
<keyword evidence="1" id="KW-0472">Membrane</keyword>
<evidence type="ECO:0000313" key="2">
    <source>
        <dbReference type="EMBL" id="MFD0857336.1"/>
    </source>
</evidence>
<gene>
    <name evidence="2" type="ORF">ACFQ07_34350</name>
</gene>
<accession>A0ABW3CSA6</accession>